<dbReference type="Gene3D" id="3.20.20.80">
    <property type="entry name" value="Glycosidases"/>
    <property type="match status" value="1"/>
</dbReference>
<sequence>MRIILISWLILQFFTNSECLSRADFPDGFIFGTAASAYQFEGAVDEGNRGPSIWDTFVKEPGRILDFSNADRTVDQYHRFKDDIKLMKDMGMDAYRFSISWPRIFPRIQPFVTLYHWDLPQVLEDEYEGWLSRRIVKDFEHYAVTCFQAFGDRVKHWITFNEPHGYSIKSYDLGIQAPGRCSFLGHILCKKGNSSSEPYIVAHNILLSHAAAYRNYQNHFKKRQGGRIGIALDAIWYEPLSENDENKEAALRALDFEIGWFLDPLFFGKYPPSMRRLVGPRLPKISLATAKFLIGTLDFVGMNHYTSLYARNDRIGIRKLIFNDASSDSNVITTPRKGISTIGERAASHWLHIVPWGIRKLAVYLKYKYGNPPVFITENGMDDPNKRSIPLEKALKDDKRIRYHRDYLSNLSIAIGQEDCNVQGYFAWSLLDNWEWNMGYTVRFGLYYVDYKNNLTRIPKASVQWFQSMLKSEDKHMNQTIHSSYSYNILHSHIEYSNVNLI</sequence>
<dbReference type="InterPro" id="IPR001360">
    <property type="entry name" value="Glyco_hydro_1"/>
</dbReference>
<dbReference type="SUPFAM" id="SSF51445">
    <property type="entry name" value="(Trans)glycosidases"/>
    <property type="match status" value="1"/>
</dbReference>
<proteinExistence type="inferred from homology"/>
<evidence type="ECO:0000313" key="7">
    <source>
        <dbReference type="RefSeq" id="XP_008454584.2"/>
    </source>
</evidence>
<keyword evidence="6" id="KW-1185">Reference proteome</keyword>
<gene>
    <name evidence="7" type="primary">LOC103494969</name>
</gene>
<dbReference type="AlphaFoldDB" id="A0A1S3BZR2"/>
<dbReference type="GO" id="GO:0008422">
    <property type="term" value="F:beta-glucosidase activity"/>
    <property type="evidence" value="ECO:0007669"/>
    <property type="project" value="TreeGrafter"/>
</dbReference>
<dbReference type="GO" id="GO:0005975">
    <property type="term" value="P:carbohydrate metabolic process"/>
    <property type="evidence" value="ECO:0007669"/>
    <property type="project" value="InterPro"/>
</dbReference>
<dbReference type="PANTHER" id="PTHR10353">
    <property type="entry name" value="GLYCOSYL HYDROLASE"/>
    <property type="match status" value="1"/>
</dbReference>
<evidence type="ECO:0000256" key="1">
    <source>
        <dbReference type="ARBA" id="ARBA00010838"/>
    </source>
</evidence>
<dbReference type="InterPro" id="IPR033132">
    <property type="entry name" value="GH_1_N_CS"/>
</dbReference>
<dbReference type="GeneID" id="103494969"/>
<comment type="similarity">
    <text evidence="1 4">Belongs to the glycosyl hydrolase 1 family.</text>
</comment>
<dbReference type="Proteomes" id="UP001652600">
    <property type="component" value="Chromosome 4"/>
</dbReference>
<keyword evidence="5" id="KW-0732">Signal</keyword>
<organism evidence="6 7">
    <name type="scientific">Cucumis melo</name>
    <name type="common">Muskmelon</name>
    <dbReference type="NCBI Taxonomy" id="3656"/>
    <lineage>
        <taxon>Eukaryota</taxon>
        <taxon>Viridiplantae</taxon>
        <taxon>Streptophyta</taxon>
        <taxon>Embryophyta</taxon>
        <taxon>Tracheophyta</taxon>
        <taxon>Spermatophyta</taxon>
        <taxon>Magnoliopsida</taxon>
        <taxon>eudicotyledons</taxon>
        <taxon>Gunneridae</taxon>
        <taxon>Pentapetalae</taxon>
        <taxon>rosids</taxon>
        <taxon>fabids</taxon>
        <taxon>Cucurbitales</taxon>
        <taxon>Cucurbitaceae</taxon>
        <taxon>Benincaseae</taxon>
        <taxon>Cucumis</taxon>
    </lineage>
</organism>
<evidence type="ECO:0000256" key="2">
    <source>
        <dbReference type="ARBA" id="ARBA00022801"/>
    </source>
</evidence>
<feature type="signal peptide" evidence="5">
    <location>
        <begin position="1"/>
        <end position="19"/>
    </location>
</feature>
<keyword evidence="3" id="KW-0326">Glycosidase</keyword>
<keyword evidence="2" id="KW-0378">Hydrolase</keyword>
<evidence type="ECO:0000256" key="4">
    <source>
        <dbReference type="RuleBase" id="RU003690"/>
    </source>
</evidence>
<name>A0A1S3BZR2_CUCME</name>
<evidence type="ECO:0000313" key="6">
    <source>
        <dbReference type="Proteomes" id="UP001652600"/>
    </source>
</evidence>
<feature type="chain" id="PRO_5046769339" evidence="5">
    <location>
        <begin position="20"/>
        <end position="502"/>
    </location>
</feature>
<dbReference type="InterPro" id="IPR017853">
    <property type="entry name" value="GH"/>
</dbReference>
<accession>A0A1S3BZR2</accession>
<dbReference type="PROSITE" id="PS00653">
    <property type="entry name" value="GLYCOSYL_HYDROL_F1_2"/>
    <property type="match status" value="1"/>
</dbReference>
<dbReference type="RefSeq" id="XP_008454584.2">
    <property type="nucleotide sequence ID" value="XM_008456362.3"/>
</dbReference>
<dbReference type="PRINTS" id="PR00131">
    <property type="entry name" value="GLHYDRLASE1"/>
</dbReference>
<evidence type="ECO:0000256" key="5">
    <source>
        <dbReference type="SAM" id="SignalP"/>
    </source>
</evidence>
<dbReference type="PANTHER" id="PTHR10353:SF36">
    <property type="entry name" value="LP05116P"/>
    <property type="match status" value="1"/>
</dbReference>
<dbReference type="Pfam" id="PF00232">
    <property type="entry name" value="Glyco_hydro_1"/>
    <property type="match status" value="2"/>
</dbReference>
<reference evidence="7" key="1">
    <citation type="submission" date="2025-08" db="UniProtKB">
        <authorList>
            <consortium name="RefSeq"/>
        </authorList>
    </citation>
    <scope>IDENTIFICATION</scope>
    <source>
        <tissue evidence="7">Stem</tissue>
    </source>
</reference>
<protein>
    <submittedName>
        <fullName evidence="7">Beta-glucosidase 41 isoform X3</fullName>
    </submittedName>
</protein>
<evidence type="ECO:0000256" key="3">
    <source>
        <dbReference type="ARBA" id="ARBA00023295"/>
    </source>
</evidence>